<dbReference type="OrthoDB" id="3536614at2759"/>
<dbReference type="EMBL" id="CP063405">
    <property type="protein sequence ID" value="QSZ29775.1"/>
    <property type="molecule type" value="Genomic_DNA"/>
</dbReference>
<keyword evidence="3" id="KW-1185">Reference proteome</keyword>
<dbReference type="Proteomes" id="UP000672032">
    <property type="component" value="Chromosome 1"/>
</dbReference>
<dbReference type="AlphaFoldDB" id="A0A8A3NVN9"/>
<feature type="region of interest" description="Disordered" evidence="1">
    <location>
        <begin position="128"/>
        <end position="252"/>
    </location>
</feature>
<gene>
    <name evidence="2" type="ORF">DSL72_004292</name>
</gene>
<feature type="compositionally biased region" description="Basic and acidic residues" evidence="1">
    <location>
        <begin position="224"/>
        <end position="236"/>
    </location>
</feature>
<feature type="compositionally biased region" description="Basic residues" evidence="1">
    <location>
        <begin position="164"/>
        <end position="173"/>
    </location>
</feature>
<accession>A0A8A3NVN9</accession>
<protein>
    <submittedName>
        <fullName evidence="2">Uncharacterized protein</fullName>
    </submittedName>
</protein>
<reference evidence="2" key="1">
    <citation type="submission" date="2020-10" db="EMBL/GenBank/DDBJ databases">
        <title>Genome Sequence of Monilinia vaccinii-corymbosi Sheds Light on Mummy Berry Disease Infection of Blueberry and Mating Type.</title>
        <authorList>
            <person name="Yow A.G."/>
            <person name="Zhang Y."/>
            <person name="Bansal K."/>
            <person name="Eacker S.M."/>
            <person name="Sullivan S."/>
            <person name="Liachko I."/>
            <person name="Cubeta M.A."/>
            <person name="Rollins J.A."/>
            <person name="Ashrafi H."/>
        </authorList>
    </citation>
    <scope>NUCLEOTIDE SEQUENCE</scope>
    <source>
        <strain evidence="2">RL-1</strain>
    </source>
</reference>
<feature type="compositionally biased region" description="Basic residues" evidence="1">
    <location>
        <begin position="191"/>
        <end position="200"/>
    </location>
</feature>
<proteinExistence type="predicted"/>
<name>A0A8A3NVN9_9HELO</name>
<feature type="compositionally biased region" description="Polar residues" evidence="1">
    <location>
        <begin position="146"/>
        <end position="160"/>
    </location>
</feature>
<organism evidence="2 3">
    <name type="scientific">Monilinia vaccinii-corymbosi</name>
    <dbReference type="NCBI Taxonomy" id="61207"/>
    <lineage>
        <taxon>Eukaryota</taxon>
        <taxon>Fungi</taxon>
        <taxon>Dikarya</taxon>
        <taxon>Ascomycota</taxon>
        <taxon>Pezizomycotina</taxon>
        <taxon>Leotiomycetes</taxon>
        <taxon>Helotiales</taxon>
        <taxon>Sclerotiniaceae</taxon>
        <taxon>Monilinia</taxon>
    </lineage>
</organism>
<evidence type="ECO:0000313" key="3">
    <source>
        <dbReference type="Proteomes" id="UP000672032"/>
    </source>
</evidence>
<sequence length="298" mass="32865">MDFFTNQLSKQFPKLPSPVQSMEGSSFQIQADYTNRNSNSNQTPTASLKINVQTLKVSTANHHATDDTAMSGLDYPMSGIVDGVASHVVKPKFHSSINTGDIQQQAEMARMLQPTIRALQSATDKAINHGAKAKRLPRVKKDTSHPQKNLSGDDTVTVADTKSKMTRKEKKKKNDADGSTQPNHSTEGSVKKTRKRKPKDKNKGGPIADTLSRRQKSDAALISKAERSAQAKADKFKKSHAQAPNPRDWQTVYEQEYQARTARLRARQFRDEEALMSALHGLSLGGSKDTGDDHDSIL</sequence>
<evidence type="ECO:0000256" key="1">
    <source>
        <dbReference type="SAM" id="MobiDB-lite"/>
    </source>
</evidence>
<feature type="compositionally biased region" description="Polar residues" evidence="1">
    <location>
        <begin position="177"/>
        <end position="188"/>
    </location>
</feature>
<evidence type="ECO:0000313" key="2">
    <source>
        <dbReference type="EMBL" id="QSZ29775.1"/>
    </source>
</evidence>